<name>A0ABQ2BU48_9BACL</name>
<sequence>MTTTIANTKQQQRIAIVGAGPGGLTLARILQQHGVASVVYEREQSPSRAGH</sequence>
<accession>A0ABQ2BU48</accession>
<comment type="caution">
    <text evidence="6">The sequence shown here is derived from an EMBL/GenBank/DDBJ whole genome shotgun (WGS) entry which is preliminary data.</text>
</comment>
<evidence type="ECO:0000313" key="7">
    <source>
        <dbReference type="Proteomes" id="UP000615455"/>
    </source>
</evidence>
<reference evidence="7" key="1">
    <citation type="journal article" date="2019" name="Int. J. Syst. Evol. Microbiol.">
        <title>The Global Catalogue of Microorganisms (GCM) 10K type strain sequencing project: providing services to taxonomists for standard genome sequencing and annotation.</title>
        <authorList>
            <consortium name="The Broad Institute Genomics Platform"/>
            <consortium name="The Broad Institute Genome Sequencing Center for Infectious Disease"/>
            <person name="Wu L."/>
            <person name="Ma J."/>
        </authorList>
    </citation>
    <scope>NUCLEOTIDE SEQUENCE [LARGE SCALE GENOMIC DNA]</scope>
    <source>
        <strain evidence="7">CGMCC 1.15043</strain>
    </source>
</reference>
<dbReference type="Proteomes" id="UP000615455">
    <property type="component" value="Unassembled WGS sequence"/>
</dbReference>
<protein>
    <recommendedName>
        <fullName evidence="5">FAD-binding domain-containing protein</fullName>
    </recommendedName>
</protein>
<keyword evidence="7" id="KW-1185">Reference proteome</keyword>
<evidence type="ECO:0000256" key="3">
    <source>
        <dbReference type="ARBA" id="ARBA00023002"/>
    </source>
</evidence>
<evidence type="ECO:0000259" key="5">
    <source>
        <dbReference type="Pfam" id="PF01494"/>
    </source>
</evidence>
<dbReference type="InterPro" id="IPR036188">
    <property type="entry name" value="FAD/NAD-bd_sf"/>
</dbReference>
<dbReference type="InterPro" id="IPR002938">
    <property type="entry name" value="FAD-bd"/>
</dbReference>
<evidence type="ECO:0000313" key="6">
    <source>
        <dbReference type="EMBL" id="GGI45063.1"/>
    </source>
</evidence>
<gene>
    <name evidence="6" type="ORF">GCM10008018_10220</name>
</gene>
<keyword evidence="1" id="KW-0285">Flavoprotein</keyword>
<feature type="domain" description="FAD-binding" evidence="5">
    <location>
        <begin position="14"/>
        <end position="49"/>
    </location>
</feature>
<dbReference type="Gene3D" id="3.50.50.60">
    <property type="entry name" value="FAD/NAD(P)-binding domain"/>
    <property type="match status" value="1"/>
</dbReference>
<proteinExistence type="predicted"/>
<keyword evidence="2" id="KW-0274">FAD</keyword>
<evidence type="ECO:0000256" key="2">
    <source>
        <dbReference type="ARBA" id="ARBA00022827"/>
    </source>
</evidence>
<evidence type="ECO:0000256" key="1">
    <source>
        <dbReference type="ARBA" id="ARBA00022630"/>
    </source>
</evidence>
<dbReference type="Pfam" id="PF01494">
    <property type="entry name" value="FAD_binding_3"/>
    <property type="match status" value="1"/>
</dbReference>
<organism evidence="6 7">
    <name type="scientific">Paenibacillus marchantiophytorum</name>
    <dbReference type="NCBI Taxonomy" id="1619310"/>
    <lineage>
        <taxon>Bacteria</taxon>
        <taxon>Bacillati</taxon>
        <taxon>Bacillota</taxon>
        <taxon>Bacilli</taxon>
        <taxon>Bacillales</taxon>
        <taxon>Paenibacillaceae</taxon>
        <taxon>Paenibacillus</taxon>
    </lineage>
</organism>
<keyword evidence="3" id="KW-0560">Oxidoreductase</keyword>
<dbReference type="PANTHER" id="PTHR46972:SF1">
    <property type="entry name" value="FAD DEPENDENT OXIDOREDUCTASE DOMAIN-CONTAINING PROTEIN"/>
    <property type="match status" value="1"/>
</dbReference>
<dbReference type="SUPFAM" id="SSF51905">
    <property type="entry name" value="FAD/NAD(P)-binding domain"/>
    <property type="match status" value="1"/>
</dbReference>
<dbReference type="PANTHER" id="PTHR46972">
    <property type="entry name" value="MONOOXYGENASE ASQM-RELATED"/>
    <property type="match status" value="1"/>
</dbReference>
<keyword evidence="4" id="KW-0503">Monooxygenase</keyword>
<dbReference type="EMBL" id="BMHE01000003">
    <property type="protein sequence ID" value="GGI45063.1"/>
    <property type="molecule type" value="Genomic_DNA"/>
</dbReference>
<evidence type="ECO:0000256" key="4">
    <source>
        <dbReference type="ARBA" id="ARBA00023033"/>
    </source>
</evidence>